<dbReference type="GeneID" id="51821202"/>
<dbReference type="RefSeq" id="WP_158020231.1">
    <property type="nucleotide sequence ID" value="NZ_CP132921.1"/>
</dbReference>
<dbReference type="Proteomes" id="UP001183127">
    <property type="component" value="Chromosome"/>
</dbReference>
<name>A0ABY9QM53_9PSED</name>
<keyword evidence="2" id="KW-1185">Reference proteome</keyword>
<gene>
    <name evidence="1" type="ORF">RAH46_22810</name>
</gene>
<proteinExistence type="predicted"/>
<sequence length="88" mass="9872">MITTAQAMPEAMVLKVGKRRRWVDWIRNSAIEQSTGAIIATAKSKTIVLYLLLTRSLKLSLTGVGIRLLARQEVQASWGVEVYFKPLK</sequence>
<dbReference type="EMBL" id="CP132921">
    <property type="protein sequence ID" value="WMW05123.1"/>
    <property type="molecule type" value="Genomic_DNA"/>
</dbReference>
<accession>A0ABY9QM53</accession>
<reference evidence="1 2" key="1">
    <citation type="submission" date="2023-08" db="EMBL/GenBank/DDBJ databases">
        <title>Complete Genome Sequence of Pseudomonas entomophila TVIN A01.</title>
        <authorList>
            <person name="Shelke T."/>
            <person name="Mahar N.S."/>
            <person name="Gupta I."/>
            <person name="Gupta V."/>
        </authorList>
    </citation>
    <scope>NUCLEOTIDE SEQUENCE [LARGE SCALE GENOMIC DNA]</scope>
    <source>
        <strain evidence="1 2">TVIN-A01</strain>
    </source>
</reference>
<evidence type="ECO:0000313" key="2">
    <source>
        <dbReference type="Proteomes" id="UP001183127"/>
    </source>
</evidence>
<evidence type="ECO:0000313" key="1">
    <source>
        <dbReference type="EMBL" id="WMW05123.1"/>
    </source>
</evidence>
<organism evidence="1 2">
    <name type="scientific">Pseudomonas entomophila</name>
    <dbReference type="NCBI Taxonomy" id="312306"/>
    <lineage>
        <taxon>Bacteria</taxon>
        <taxon>Pseudomonadati</taxon>
        <taxon>Pseudomonadota</taxon>
        <taxon>Gammaproteobacteria</taxon>
        <taxon>Pseudomonadales</taxon>
        <taxon>Pseudomonadaceae</taxon>
        <taxon>Pseudomonas</taxon>
    </lineage>
</organism>
<protein>
    <submittedName>
        <fullName evidence="1">Uncharacterized protein</fullName>
    </submittedName>
</protein>